<keyword evidence="2" id="KW-1185">Reference proteome</keyword>
<dbReference type="EMBL" id="VFOP01000001">
    <property type="protein sequence ID" value="TQL50355.1"/>
    <property type="molecule type" value="Genomic_DNA"/>
</dbReference>
<dbReference type="Pfam" id="PF10698">
    <property type="entry name" value="DUF2505"/>
    <property type="match status" value="1"/>
</dbReference>
<reference evidence="1 2" key="1">
    <citation type="submission" date="2019-06" db="EMBL/GenBank/DDBJ databases">
        <title>Sequencing the genomes of 1000 actinobacteria strains.</title>
        <authorList>
            <person name="Klenk H.-P."/>
        </authorList>
    </citation>
    <scope>NUCLEOTIDE SEQUENCE [LARGE SCALE GENOMIC DNA]</scope>
    <source>
        <strain evidence="1 2">DSM 12335</strain>
    </source>
</reference>
<name>A0A542YQH1_9MICO</name>
<dbReference type="RefSeq" id="WP_141784500.1">
    <property type="nucleotide sequence ID" value="NZ_BAAAIK010000004.1"/>
</dbReference>
<proteinExistence type="predicted"/>
<dbReference type="Proteomes" id="UP000319516">
    <property type="component" value="Unassembled WGS sequence"/>
</dbReference>
<gene>
    <name evidence="1" type="ORF">FB467_1460</name>
</gene>
<protein>
    <submittedName>
        <fullName evidence="1">Uncharacterized protein DUF2505</fullName>
    </submittedName>
</protein>
<dbReference type="AlphaFoldDB" id="A0A542YQH1"/>
<comment type="caution">
    <text evidence="1">The sequence shown here is derived from an EMBL/GenBank/DDBJ whole genome shotgun (WGS) entry which is preliminary data.</text>
</comment>
<dbReference type="OrthoDB" id="3266819at2"/>
<sequence length="167" mass="17757">MTTRITETIEHQASPDQVFALFCSTEYQELKCTRSGATDHDVAIEVEGDAVTVVTRRSLPSDGLPDFAKSFVGKTIEVVETQRWGAAGEDGAREAALEVEIPGTPVQFVGGIDLEPSDGGSTQRVDGELKAHVPLLGGKIEKAVAPILVRAVRLEGRVVAESLGQDS</sequence>
<evidence type="ECO:0000313" key="1">
    <source>
        <dbReference type="EMBL" id="TQL50355.1"/>
    </source>
</evidence>
<accession>A0A542YQH1</accession>
<organism evidence="1 2">
    <name type="scientific">Ornithinicoccus hortensis</name>
    <dbReference type="NCBI Taxonomy" id="82346"/>
    <lineage>
        <taxon>Bacteria</taxon>
        <taxon>Bacillati</taxon>
        <taxon>Actinomycetota</taxon>
        <taxon>Actinomycetes</taxon>
        <taxon>Micrococcales</taxon>
        <taxon>Intrasporangiaceae</taxon>
        <taxon>Ornithinicoccus</taxon>
    </lineage>
</organism>
<dbReference type="InterPro" id="IPR019639">
    <property type="entry name" value="DUF2505"/>
</dbReference>
<evidence type="ECO:0000313" key="2">
    <source>
        <dbReference type="Proteomes" id="UP000319516"/>
    </source>
</evidence>